<sequence length="48" mass="5301">MSYAVENASTKDIILIAGKGHEDYQIIGDKTIHYSDRESAMTLLENAS</sequence>
<dbReference type="Proteomes" id="UP000031670">
    <property type="component" value="Unassembled WGS sequence"/>
</dbReference>
<gene>
    <name evidence="1" type="ORF">JCM19232_1825</name>
</gene>
<reference evidence="1 2" key="2">
    <citation type="submission" date="2015-01" db="EMBL/GenBank/DDBJ databases">
        <authorList>
            <consortium name="NBRP consortium"/>
            <person name="Sawabe T."/>
            <person name="Meirelles P."/>
            <person name="Feng G."/>
            <person name="Sayaka M."/>
            <person name="Hattori M."/>
            <person name="Ohkuma M."/>
        </authorList>
    </citation>
    <scope>NUCLEOTIDE SEQUENCE [LARGE SCALE GENOMIC DNA]</scope>
    <source>
        <strain evidence="1 2">JCM19232</strain>
    </source>
</reference>
<comment type="caution">
    <text evidence="1">The sequence shown here is derived from an EMBL/GenBank/DDBJ whole genome shotgun (WGS) entry which is preliminary data.</text>
</comment>
<dbReference type="InterPro" id="IPR036615">
    <property type="entry name" value="Mur_ligase_C_dom_sf"/>
</dbReference>
<organism evidence="1 2">
    <name type="scientific">Vibrio ishigakensis</name>
    <dbReference type="NCBI Taxonomy" id="1481914"/>
    <lineage>
        <taxon>Bacteria</taxon>
        <taxon>Pseudomonadati</taxon>
        <taxon>Pseudomonadota</taxon>
        <taxon>Gammaproteobacteria</taxon>
        <taxon>Vibrionales</taxon>
        <taxon>Vibrionaceae</taxon>
        <taxon>Vibrio</taxon>
    </lineage>
</organism>
<protein>
    <submittedName>
        <fullName evidence="1">UDP-N-acetylmuramoylalanyl-D-glutamate-2,6-diaminopimelate ligase</fullName>
    </submittedName>
</protein>
<dbReference type="SUPFAM" id="SSF53244">
    <property type="entry name" value="MurD-like peptide ligases, peptide-binding domain"/>
    <property type="match status" value="1"/>
</dbReference>
<name>A0A0B8PHV9_9VIBR</name>
<accession>A0A0B8PHV9</accession>
<dbReference type="Gene3D" id="3.90.190.20">
    <property type="entry name" value="Mur ligase, C-terminal domain"/>
    <property type="match status" value="1"/>
</dbReference>
<proteinExistence type="predicted"/>
<evidence type="ECO:0000313" key="2">
    <source>
        <dbReference type="Proteomes" id="UP000031670"/>
    </source>
</evidence>
<dbReference type="EMBL" id="BBSA01000006">
    <property type="protein sequence ID" value="GAM62668.1"/>
    <property type="molecule type" value="Genomic_DNA"/>
</dbReference>
<evidence type="ECO:0000313" key="1">
    <source>
        <dbReference type="EMBL" id="GAM62668.1"/>
    </source>
</evidence>
<dbReference type="AlphaFoldDB" id="A0A0B8PHV9"/>
<reference evidence="1 2" key="1">
    <citation type="submission" date="2015-01" db="EMBL/GenBank/DDBJ databases">
        <title>Vibrio sp. C5 JCM 19232 whole genome shotgun sequence.</title>
        <authorList>
            <person name="Sawabe T."/>
            <person name="Meirelles P."/>
            <person name="Feng G."/>
            <person name="Sayaka M."/>
            <person name="Hattori M."/>
            <person name="Ohkuma M."/>
        </authorList>
    </citation>
    <scope>NUCLEOTIDE SEQUENCE [LARGE SCALE GENOMIC DNA]</scope>
    <source>
        <strain evidence="1 2">JCM19232</strain>
    </source>
</reference>
<keyword evidence="1" id="KW-0436">Ligase</keyword>
<dbReference type="GO" id="GO:0016881">
    <property type="term" value="F:acid-amino acid ligase activity"/>
    <property type="evidence" value="ECO:0007669"/>
    <property type="project" value="InterPro"/>
</dbReference>